<name>A0A371HP58_MUCPR</name>
<organism evidence="1 2">
    <name type="scientific">Mucuna pruriens</name>
    <name type="common">Velvet bean</name>
    <name type="synonym">Dolichos pruriens</name>
    <dbReference type="NCBI Taxonomy" id="157652"/>
    <lineage>
        <taxon>Eukaryota</taxon>
        <taxon>Viridiplantae</taxon>
        <taxon>Streptophyta</taxon>
        <taxon>Embryophyta</taxon>
        <taxon>Tracheophyta</taxon>
        <taxon>Spermatophyta</taxon>
        <taxon>Magnoliopsida</taxon>
        <taxon>eudicotyledons</taxon>
        <taxon>Gunneridae</taxon>
        <taxon>Pentapetalae</taxon>
        <taxon>rosids</taxon>
        <taxon>fabids</taxon>
        <taxon>Fabales</taxon>
        <taxon>Fabaceae</taxon>
        <taxon>Papilionoideae</taxon>
        <taxon>50 kb inversion clade</taxon>
        <taxon>NPAAA clade</taxon>
        <taxon>indigoferoid/millettioid clade</taxon>
        <taxon>Phaseoleae</taxon>
        <taxon>Mucuna</taxon>
    </lineage>
</organism>
<dbReference type="AlphaFoldDB" id="A0A371HP58"/>
<proteinExistence type="predicted"/>
<feature type="non-terminal residue" evidence="1">
    <location>
        <position position="1"/>
    </location>
</feature>
<dbReference type="EMBL" id="QJKJ01002051">
    <property type="protein sequence ID" value="RDY04593.1"/>
    <property type="molecule type" value="Genomic_DNA"/>
</dbReference>
<evidence type="ECO:0000313" key="2">
    <source>
        <dbReference type="Proteomes" id="UP000257109"/>
    </source>
</evidence>
<evidence type="ECO:0000313" key="1">
    <source>
        <dbReference type="EMBL" id="RDY04593.1"/>
    </source>
</evidence>
<comment type="caution">
    <text evidence="1">The sequence shown here is derived from an EMBL/GenBank/DDBJ whole genome shotgun (WGS) entry which is preliminary data.</text>
</comment>
<gene>
    <name evidence="1" type="ORF">CR513_11686</name>
</gene>
<sequence length="92" mass="10040">MVEIVTLNVSSLTSSTSIDYCATVGVPLALPFALITLSSLTSPSTGLVDLYHAKQAEAFDFCYVKDIVLGILELISKLIEYFLLQVLLTKLR</sequence>
<accession>A0A371HP58</accession>
<dbReference type="Proteomes" id="UP000257109">
    <property type="component" value="Unassembled WGS sequence"/>
</dbReference>
<protein>
    <submittedName>
        <fullName evidence="1">Uncharacterized protein</fullName>
    </submittedName>
</protein>
<keyword evidence="2" id="KW-1185">Reference proteome</keyword>
<reference evidence="1" key="1">
    <citation type="submission" date="2018-05" db="EMBL/GenBank/DDBJ databases">
        <title>Draft genome of Mucuna pruriens seed.</title>
        <authorList>
            <person name="Nnadi N.E."/>
            <person name="Vos R."/>
            <person name="Hasami M.H."/>
            <person name="Devisetty U.K."/>
            <person name="Aguiy J.C."/>
        </authorList>
    </citation>
    <scope>NUCLEOTIDE SEQUENCE [LARGE SCALE GENOMIC DNA]</scope>
    <source>
        <strain evidence="1">JCA_2017</strain>
    </source>
</reference>